<dbReference type="SMART" id="SM00507">
    <property type="entry name" value="HNHc"/>
    <property type="match status" value="1"/>
</dbReference>
<keyword evidence="3" id="KW-1185">Reference proteome</keyword>
<protein>
    <submittedName>
        <fullName evidence="2">HNH endonuclease</fullName>
    </submittedName>
</protein>
<dbReference type="STRING" id="665118.SAMN02983003_1066"/>
<dbReference type="OrthoDB" id="5292295at2"/>
<dbReference type="Proteomes" id="UP000183447">
    <property type="component" value="Unassembled WGS sequence"/>
</dbReference>
<feature type="domain" description="HNH nuclease" evidence="1">
    <location>
        <begin position="54"/>
        <end position="104"/>
    </location>
</feature>
<dbReference type="AlphaFoldDB" id="A0A1K2HV15"/>
<dbReference type="Gene3D" id="1.10.30.50">
    <property type="match status" value="1"/>
</dbReference>
<dbReference type="Pfam" id="PF01844">
    <property type="entry name" value="HNH"/>
    <property type="match status" value="1"/>
</dbReference>
<proteinExistence type="predicted"/>
<dbReference type="EMBL" id="FPKU01000001">
    <property type="protein sequence ID" value="SFZ82417.1"/>
    <property type="molecule type" value="Genomic_DNA"/>
</dbReference>
<dbReference type="GO" id="GO:0004519">
    <property type="term" value="F:endonuclease activity"/>
    <property type="evidence" value="ECO:0007669"/>
    <property type="project" value="UniProtKB-KW"/>
</dbReference>
<sequence>MPRRAPSICGLCGKLHPKGEKCARAVAMAKARHARADAKRPNAAARGYDREWGQLRADFLRVYPGCKRCGGPATLVDHIVPIRVAPHRRLDPANLQSLCASCHSGAKQSADRRKYGADR</sequence>
<organism evidence="2 3">
    <name type="scientific">Devosia enhydra</name>
    <dbReference type="NCBI Taxonomy" id="665118"/>
    <lineage>
        <taxon>Bacteria</taxon>
        <taxon>Pseudomonadati</taxon>
        <taxon>Pseudomonadota</taxon>
        <taxon>Alphaproteobacteria</taxon>
        <taxon>Hyphomicrobiales</taxon>
        <taxon>Devosiaceae</taxon>
        <taxon>Devosia</taxon>
    </lineage>
</organism>
<evidence type="ECO:0000313" key="2">
    <source>
        <dbReference type="EMBL" id="SFZ82417.1"/>
    </source>
</evidence>
<name>A0A1K2HV15_9HYPH</name>
<dbReference type="GO" id="GO:0008270">
    <property type="term" value="F:zinc ion binding"/>
    <property type="evidence" value="ECO:0007669"/>
    <property type="project" value="InterPro"/>
</dbReference>
<accession>A0A1K2HV15</accession>
<dbReference type="CDD" id="cd00085">
    <property type="entry name" value="HNHc"/>
    <property type="match status" value="1"/>
</dbReference>
<evidence type="ECO:0000313" key="3">
    <source>
        <dbReference type="Proteomes" id="UP000183447"/>
    </source>
</evidence>
<keyword evidence="2" id="KW-0378">Hydrolase</keyword>
<keyword evidence="2" id="KW-0540">Nuclease</keyword>
<dbReference type="InterPro" id="IPR002711">
    <property type="entry name" value="HNH"/>
</dbReference>
<gene>
    <name evidence="2" type="ORF">SAMN02983003_1066</name>
</gene>
<dbReference type="GO" id="GO:0003676">
    <property type="term" value="F:nucleic acid binding"/>
    <property type="evidence" value="ECO:0007669"/>
    <property type="project" value="InterPro"/>
</dbReference>
<reference evidence="2 3" key="1">
    <citation type="submission" date="2016-11" db="EMBL/GenBank/DDBJ databases">
        <authorList>
            <person name="Jaros S."/>
            <person name="Januszkiewicz K."/>
            <person name="Wedrychowicz H."/>
        </authorList>
    </citation>
    <scope>NUCLEOTIDE SEQUENCE [LARGE SCALE GENOMIC DNA]</scope>
    <source>
        <strain evidence="2 3">ATCC 23634</strain>
    </source>
</reference>
<evidence type="ECO:0000259" key="1">
    <source>
        <dbReference type="SMART" id="SM00507"/>
    </source>
</evidence>
<keyword evidence="2" id="KW-0255">Endonuclease</keyword>
<dbReference type="InterPro" id="IPR003615">
    <property type="entry name" value="HNH_nuc"/>
</dbReference>